<feature type="transmembrane region" description="Helical" evidence="13">
    <location>
        <begin position="155"/>
        <end position="174"/>
    </location>
</feature>
<feature type="transmembrane region" description="Helical" evidence="13">
    <location>
        <begin position="363"/>
        <end position="382"/>
    </location>
</feature>
<feature type="transmembrane region" description="Helical" evidence="13">
    <location>
        <begin position="122"/>
        <end position="143"/>
    </location>
</feature>
<dbReference type="InterPro" id="IPR048279">
    <property type="entry name" value="MdtK-like"/>
</dbReference>
<keyword evidence="11 13" id="KW-0472">Membrane</keyword>
<dbReference type="Proteomes" id="UP000265768">
    <property type="component" value="Unassembled WGS sequence"/>
</dbReference>
<dbReference type="OrthoDB" id="3294751at2"/>
<evidence type="ECO:0000256" key="13">
    <source>
        <dbReference type="SAM" id="Phobius"/>
    </source>
</evidence>
<feature type="transmembrane region" description="Helical" evidence="13">
    <location>
        <begin position="180"/>
        <end position="200"/>
    </location>
</feature>
<evidence type="ECO:0000313" key="15">
    <source>
        <dbReference type="Proteomes" id="UP000265768"/>
    </source>
</evidence>
<evidence type="ECO:0000256" key="1">
    <source>
        <dbReference type="ARBA" id="ARBA00003408"/>
    </source>
</evidence>
<proteinExistence type="inferred from homology"/>
<evidence type="ECO:0000256" key="11">
    <source>
        <dbReference type="ARBA" id="ARBA00023136"/>
    </source>
</evidence>
<dbReference type="PIRSF" id="PIRSF006603">
    <property type="entry name" value="DinF"/>
    <property type="match status" value="1"/>
</dbReference>
<accession>A0A3A4AEB5</accession>
<dbReference type="InterPro" id="IPR050222">
    <property type="entry name" value="MATE_MdtK"/>
</dbReference>
<dbReference type="Pfam" id="PF01554">
    <property type="entry name" value="MatE"/>
    <property type="match status" value="2"/>
</dbReference>
<protein>
    <recommendedName>
        <fullName evidence="4">Probable multidrug resistance protein NorM</fullName>
    </recommendedName>
    <alternativeName>
        <fullName evidence="12">Multidrug-efflux transporter</fullName>
    </alternativeName>
</protein>
<dbReference type="GO" id="GO:0015297">
    <property type="term" value="F:antiporter activity"/>
    <property type="evidence" value="ECO:0007669"/>
    <property type="project" value="UniProtKB-KW"/>
</dbReference>
<dbReference type="RefSeq" id="WP_119929425.1">
    <property type="nucleotide sequence ID" value="NZ_QZEY01000013.1"/>
</dbReference>
<evidence type="ECO:0000256" key="9">
    <source>
        <dbReference type="ARBA" id="ARBA00022989"/>
    </source>
</evidence>
<feature type="transmembrane region" description="Helical" evidence="13">
    <location>
        <begin position="330"/>
        <end position="351"/>
    </location>
</feature>
<dbReference type="PANTHER" id="PTHR43298">
    <property type="entry name" value="MULTIDRUG RESISTANCE PROTEIN NORM-RELATED"/>
    <property type="match status" value="1"/>
</dbReference>
<feature type="transmembrane region" description="Helical" evidence="13">
    <location>
        <begin position="7"/>
        <end position="28"/>
    </location>
</feature>
<dbReference type="GO" id="GO:0006811">
    <property type="term" value="P:monoatomic ion transport"/>
    <property type="evidence" value="ECO:0007669"/>
    <property type="project" value="UniProtKB-KW"/>
</dbReference>
<comment type="subcellular location">
    <subcellularLocation>
        <location evidence="2">Cell membrane</location>
        <topology evidence="2">Multi-pass membrane protein</topology>
    </subcellularLocation>
</comment>
<dbReference type="GO" id="GO:0005886">
    <property type="term" value="C:plasma membrane"/>
    <property type="evidence" value="ECO:0007669"/>
    <property type="project" value="UniProtKB-SubCell"/>
</dbReference>
<dbReference type="GO" id="GO:0042910">
    <property type="term" value="F:xenobiotic transmembrane transporter activity"/>
    <property type="evidence" value="ECO:0007669"/>
    <property type="project" value="InterPro"/>
</dbReference>
<evidence type="ECO:0000256" key="7">
    <source>
        <dbReference type="ARBA" id="ARBA00022475"/>
    </source>
</evidence>
<organism evidence="14 15">
    <name type="scientific">Bailinhaonella thermotolerans</name>
    <dbReference type="NCBI Taxonomy" id="1070861"/>
    <lineage>
        <taxon>Bacteria</taxon>
        <taxon>Bacillati</taxon>
        <taxon>Actinomycetota</taxon>
        <taxon>Actinomycetes</taxon>
        <taxon>Streptosporangiales</taxon>
        <taxon>Streptosporangiaceae</taxon>
        <taxon>Bailinhaonella</taxon>
    </lineage>
</organism>
<feature type="transmembrane region" description="Helical" evidence="13">
    <location>
        <begin position="48"/>
        <end position="70"/>
    </location>
</feature>
<feature type="transmembrane region" description="Helical" evidence="13">
    <location>
        <begin position="82"/>
        <end position="102"/>
    </location>
</feature>
<evidence type="ECO:0000256" key="5">
    <source>
        <dbReference type="ARBA" id="ARBA00022448"/>
    </source>
</evidence>
<evidence type="ECO:0000256" key="2">
    <source>
        <dbReference type="ARBA" id="ARBA00004651"/>
    </source>
</evidence>
<dbReference type="NCBIfam" id="TIGR00797">
    <property type="entry name" value="matE"/>
    <property type="match status" value="1"/>
</dbReference>
<reference evidence="14 15" key="1">
    <citation type="submission" date="2018-09" db="EMBL/GenBank/DDBJ databases">
        <title>YIM 75507 draft genome.</title>
        <authorList>
            <person name="Tang S."/>
            <person name="Feng Y."/>
        </authorList>
    </citation>
    <scope>NUCLEOTIDE SEQUENCE [LARGE SCALE GENOMIC DNA]</scope>
    <source>
        <strain evidence="14 15">YIM 75507</strain>
    </source>
</reference>
<keyword evidence="10" id="KW-0406">Ion transport</keyword>
<evidence type="ECO:0000256" key="4">
    <source>
        <dbReference type="ARBA" id="ARBA00020268"/>
    </source>
</evidence>
<dbReference type="AlphaFoldDB" id="A0A3A4AEB5"/>
<keyword evidence="5" id="KW-0813">Transport</keyword>
<evidence type="ECO:0000256" key="6">
    <source>
        <dbReference type="ARBA" id="ARBA00022449"/>
    </source>
</evidence>
<keyword evidence="8 13" id="KW-0812">Transmembrane</keyword>
<feature type="transmembrane region" description="Helical" evidence="13">
    <location>
        <begin position="290"/>
        <end position="310"/>
    </location>
</feature>
<comment type="caution">
    <text evidence="14">The sequence shown here is derived from an EMBL/GenBank/DDBJ whole genome shotgun (WGS) entry which is preliminary data.</text>
</comment>
<evidence type="ECO:0000256" key="12">
    <source>
        <dbReference type="ARBA" id="ARBA00031636"/>
    </source>
</evidence>
<evidence type="ECO:0000256" key="3">
    <source>
        <dbReference type="ARBA" id="ARBA00010199"/>
    </source>
</evidence>
<gene>
    <name evidence="14" type="ORF">D5H75_27315</name>
</gene>
<evidence type="ECO:0000256" key="8">
    <source>
        <dbReference type="ARBA" id="ARBA00022692"/>
    </source>
</evidence>
<keyword evidence="9 13" id="KW-1133">Transmembrane helix</keyword>
<keyword evidence="6" id="KW-0050">Antiport</keyword>
<name>A0A3A4AEB5_9ACTN</name>
<dbReference type="EMBL" id="QZEY01000013">
    <property type="protein sequence ID" value="RJL25064.1"/>
    <property type="molecule type" value="Genomic_DNA"/>
</dbReference>
<dbReference type="InterPro" id="IPR002528">
    <property type="entry name" value="MATE_fam"/>
</dbReference>
<evidence type="ECO:0000256" key="10">
    <source>
        <dbReference type="ARBA" id="ARBA00023065"/>
    </source>
</evidence>
<sequence>MRIIRLAVPVYVELLAAVVAVGLIDAFWLARLGAAAVAAVTVGTTVEYLAYGVMLTVTMGTTVVIARRTGRGEGGTAEVRRTAWMLWAAVSLLIAVPGFLLREPLAALFVADPTARRLTADFLAVSLPLVPIYFAQATVDAVFKGHADTRTPMRMALLSNGLVFALDPLLIHGLDLGVPGAALATAAARAITLAIALTLLRRRHPVSGGAFSPGVARDIAATGTPGAGDFLSRNVVAMILINVIAGFGVAAVAGYGVANRILLAGAMFFYAVRQAAMIESARSPKPVEGLALRLGLGAGLTAAVILAVGATPLMRLFTTDPQVVAHGADFLRAVPGYLILFGGLIALSGVLQGTGRGGRYLTTLLIGYAAQIPLAYALSAWLGLAGVWAAMTVTAALQLALTLPTAFRRAPAPVPVPAPARSSAPSPATR</sequence>
<comment type="similarity">
    <text evidence="3">Belongs to the multi antimicrobial extrusion (MATE) (TC 2.A.66.1) family.</text>
</comment>
<evidence type="ECO:0000313" key="14">
    <source>
        <dbReference type="EMBL" id="RJL25064.1"/>
    </source>
</evidence>
<dbReference type="PANTHER" id="PTHR43298:SF2">
    <property type="entry name" value="FMN_FAD EXPORTER YEEO-RELATED"/>
    <property type="match status" value="1"/>
</dbReference>
<keyword evidence="15" id="KW-1185">Reference proteome</keyword>
<feature type="transmembrane region" description="Helical" evidence="13">
    <location>
        <begin position="235"/>
        <end position="255"/>
    </location>
</feature>
<keyword evidence="7" id="KW-1003">Cell membrane</keyword>
<comment type="function">
    <text evidence="1">Multidrug efflux pump.</text>
</comment>